<keyword evidence="1" id="KW-0433">Leucine-rich repeat</keyword>
<dbReference type="EMBL" id="OZ034816">
    <property type="protein sequence ID" value="CAL1376219.1"/>
    <property type="molecule type" value="Genomic_DNA"/>
</dbReference>
<evidence type="ECO:0000259" key="10">
    <source>
        <dbReference type="Pfam" id="PF25019"/>
    </source>
</evidence>
<evidence type="ECO:0000259" key="8">
    <source>
        <dbReference type="Pfam" id="PF18052"/>
    </source>
</evidence>
<dbReference type="SUPFAM" id="SSF52058">
    <property type="entry name" value="L domain-like"/>
    <property type="match status" value="2"/>
</dbReference>
<sequence length="1166" mass="131158">MAFAVADTILKKLGPLAVEQVGLLWGLKSEVLKLKSTVTSIRAVLLDAEEQSGLNHQVQVWLDELKQVLYDADDLLDDFNTEALLRQQQMDIHGNRCTREVSLFFSGSNPLFSGLWMAHWIKAIRIKLDEIDQNRTKFNLQTRLEEPVAAMSNLGRQTDSFVPNVFVGRKEDGDKIISLLLSSSNEQKVEVIPILGIGGLGKTALTQCVYNDKSVTSHFQLKIWLCVSNNFNETVLVKKMLESLTGGKVEDLQLQTLKSNLKKQMDNKKFLLVLDDVWDNGDYESNWDRLMNFLWNVGAVGSKIIVTTRIGSVASLMATKGIKPHELKGLSRQESWSLFEQITFKREVVEGGQRFKQIGEEIVERCVGVPLAIKAMAGILSSKRDIVDWEALRDKQARLDRVDSDKRILATLRLSYDNLPSHLKPCFAYCSLFPKDCEIDVRMLVQLWMGQGYIDCSQSSSSNLYDIGVEYFKSMLSKSFFQESSLNQLGDLDVCKMHDLMHDLALEVAGKENFTLRASNSVVNDDINFNRLLHLSIDFEEILRESWKVPGLLLKPTKLRTFLTTNLHWRGMNAHGGTQYETIFSNMTGLRVLNFCGARIEIVPPCIHKLKRLRYLDLSDNEMEMLPDEITRLVNLQVLILDDCGLLQELPRDIVMLSYLQCLSLIGCNALRGLPSGIGKLTSLKELSTFIVTSAVRSEWGAAAAAKICDLKDLNLSGRLAITNLESVETLEAEAASLMRKQNLRALELKWKESSQEANATGNLRTLEALEPHENLKELMLSGYSGWSLPTWFSNSLKNVTRIRLYSCGGLPYLPWLGPLVFLEELTLYHLTCLEYIQTTPPPPSSTSNNVQYLPCLKSLQIGNCHNLISWWSTTVKEAPLFPCLSSLSISRCEKLVSVPRLSSHVERVLLKGVKSELLAEFAAALPPPHSPTQSQFKSLTIVGVKGQQVLVPEILPQLVSLEYLSIQQCPNLTTLSPPPANILSQEHLPSPQSVTNNNMVSLYALPALLRFRIKALKSLECLPEWLQHSSKLQLLEITECEGLECLPEWLPKLAALETLEVDSCGRLSPRLESKMSEDWPKVAHLQNIKINDLVVQRHGNYSAEEVAEEEDHYQVEEAEGDEEDEEEEAAAAEEEELPTGTQFTRILSNCIARLTCNIFHRCFLC</sequence>
<dbReference type="InterPro" id="IPR032675">
    <property type="entry name" value="LRR_dom_sf"/>
</dbReference>
<evidence type="ECO:0000313" key="11">
    <source>
        <dbReference type="EMBL" id="CAL1376219.1"/>
    </source>
</evidence>
<dbReference type="InterPro" id="IPR036388">
    <property type="entry name" value="WH-like_DNA-bd_sf"/>
</dbReference>
<dbReference type="GO" id="GO:0005524">
    <property type="term" value="F:ATP binding"/>
    <property type="evidence" value="ECO:0007669"/>
    <property type="project" value="UniProtKB-KW"/>
</dbReference>
<dbReference type="InterPro" id="IPR041118">
    <property type="entry name" value="Rx_N"/>
</dbReference>
<dbReference type="Gene3D" id="1.10.10.10">
    <property type="entry name" value="Winged helix-like DNA-binding domain superfamily/Winged helix DNA-binding domain"/>
    <property type="match status" value="1"/>
</dbReference>
<dbReference type="Proteomes" id="UP001497516">
    <property type="component" value="Chromosome 3"/>
</dbReference>
<proteinExistence type="predicted"/>
<accession>A0AAV2DRQ1</accession>
<dbReference type="Pfam" id="PF00931">
    <property type="entry name" value="NB-ARC"/>
    <property type="match status" value="1"/>
</dbReference>
<dbReference type="InterPro" id="IPR002182">
    <property type="entry name" value="NB-ARC"/>
</dbReference>
<evidence type="ECO:0000256" key="2">
    <source>
        <dbReference type="ARBA" id="ARBA00022737"/>
    </source>
</evidence>
<dbReference type="Gene3D" id="3.80.10.10">
    <property type="entry name" value="Ribonuclease Inhibitor"/>
    <property type="match status" value="3"/>
</dbReference>
<dbReference type="Pfam" id="PF18052">
    <property type="entry name" value="Rx_N"/>
    <property type="match status" value="1"/>
</dbReference>
<evidence type="ECO:0000313" key="12">
    <source>
        <dbReference type="Proteomes" id="UP001497516"/>
    </source>
</evidence>
<evidence type="ECO:0000256" key="4">
    <source>
        <dbReference type="ARBA" id="ARBA00022821"/>
    </source>
</evidence>
<dbReference type="SUPFAM" id="SSF52540">
    <property type="entry name" value="P-loop containing nucleoside triphosphate hydrolases"/>
    <property type="match status" value="1"/>
</dbReference>
<keyword evidence="5" id="KW-0067">ATP-binding</keyword>
<dbReference type="FunFam" id="1.10.10.10:FF:000322">
    <property type="entry name" value="Probable disease resistance protein At1g63360"/>
    <property type="match status" value="1"/>
</dbReference>
<gene>
    <name evidence="11" type="ORF">LTRI10_LOCUS17964</name>
</gene>
<feature type="domain" description="Disease resistance protein winged helix" evidence="9">
    <location>
        <begin position="432"/>
        <end position="505"/>
    </location>
</feature>
<keyword evidence="3" id="KW-0547">Nucleotide-binding</keyword>
<feature type="compositionally biased region" description="Acidic residues" evidence="6">
    <location>
        <begin position="1106"/>
        <end position="1138"/>
    </location>
</feature>
<evidence type="ECO:0000256" key="6">
    <source>
        <dbReference type="SAM" id="MobiDB-lite"/>
    </source>
</evidence>
<dbReference type="GO" id="GO:0006952">
    <property type="term" value="P:defense response"/>
    <property type="evidence" value="ECO:0007669"/>
    <property type="project" value="UniProtKB-KW"/>
</dbReference>
<feature type="domain" description="R13L1/DRL21-like LRR repeat region" evidence="10">
    <location>
        <begin position="708"/>
        <end position="830"/>
    </location>
</feature>
<dbReference type="InterPro" id="IPR056789">
    <property type="entry name" value="LRR_R13L1-DRL21"/>
</dbReference>
<reference evidence="11 12" key="1">
    <citation type="submission" date="2024-04" db="EMBL/GenBank/DDBJ databases">
        <authorList>
            <person name="Fracassetti M."/>
        </authorList>
    </citation>
    <scope>NUCLEOTIDE SEQUENCE [LARGE SCALE GENOMIC DNA]</scope>
</reference>
<dbReference type="AlphaFoldDB" id="A0AAV2DRQ1"/>
<dbReference type="Pfam" id="PF25019">
    <property type="entry name" value="LRR_R13L1-DRL21"/>
    <property type="match status" value="1"/>
</dbReference>
<evidence type="ECO:0000256" key="3">
    <source>
        <dbReference type="ARBA" id="ARBA00022741"/>
    </source>
</evidence>
<keyword evidence="4" id="KW-0611">Plant defense</keyword>
<dbReference type="GO" id="GO:0043531">
    <property type="term" value="F:ADP binding"/>
    <property type="evidence" value="ECO:0007669"/>
    <property type="project" value="InterPro"/>
</dbReference>
<dbReference type="PRINTS" id="PR00364">
    <property type="entry name" value="DISEASERSIST"/>
</dbReference>
<dbReference type="Gene3D" id="1.10.8.430">
    <property type="entry name" value="Helical domain of apoptotic protease-activating factors"/>
    <property type="match status" value="1"/>
</dbReference>
<protein>
    <recommendedName>
        <fullName evidence="13">Disease resistance protein RGA3</fullName>
    </recommendedName>
</protein>
<dbReference type="Gene3D" id="3.40.50.300">
    <property type="entry name" value="P-loop containing nucleotide triphosphate hydrolases"/>
    <property type="match status" value="1"/>
</dbReference>
<dbReference type="InterPro" id="IPR058922">
    <property type="entry name" value="WHD_DRP"/>
</dbReference>
<name>A0AAV2DRQ1_9ROSI</name>
<keyword evidence="12" id="KW-1185">Reference proteome</keyword>
<feature type="region of interest" description="Disordered" evidence="6">
    <location>
        <begin position="1106"/>
        <end position="1139"/>
    </location>
</feature>
<dbReference type="InterPro" id="IPR042197">
    <property type="entry name" value="Apaf_helical"/>
</dbReference>
<evidence type="ECO:0008006" key="13">
    <source>
        <dbReference type="Google" id="ProtNLM"/>
    </source>
</evidence>
<dbReference type="GO" id="GO:0051707">
    <property type="term" value="P:response to other organism"/>
    <property type="evidence" value="ECO:0007669"/>
    <property type="project" value="UniProtKB-ARBA"/>
</dbReference>
<dbReference type="Pfam" id="PF23559">
    <property type="entry name" value="WHD_DRP"/>
    <property type="match status" value="1"/>
</dbReference>
<evidence type="ECO:0000259" key="7">
    <source>
        <dbReference type="Pfam" id="PF00931"/>
    </source>
</evidence>
<evidence type="ECO:0000259" key="9">
    <source>
        <dbReference type="Pfam" id="PF23559"/>
    </source>
</evidence>
<organism evidence="11 12">
    <name type="scientific">Linum trigynum</name>
    <dbReference type="NCBI Taxonomy" id="586398"/>
    <lineage>
        <taxon>Eukaryota</taxon>
        <taxon>Viridiplantae</taxon>
        <taxon>Streptophyta</taxon>
        <taxon>Embryophyta</taxon>
        <taxon>Tracheophyta</taxon>
        <taxon>Spermatophyta</taxon>
        <taxon>Magnoliopsida</taxon>
        <taxon>eudicotyledons</taxon>
        <taxon>Gunneridae</taxon>
        <taxon>Pentapetalae</taxon>
        <taxon>rosids</taxon>
        <taxon>fabids</taxon>
        <taxon>Malpighiales</taxon>
        <taxon>Linaceae</taxon>
        <taxon>Linum</taxon>
    </lineage>
</organism>
<dbReference type="PANTHER" id="PTHR36766:SF38">
    <property type="entry name" value="DISEASE RESISTANCE PROTEIN RGA3"/>
    <property type="match status" value="1"/>
</dbReference>
<evidence type="ECO:0000256" key="5">
    <source>
        <dbReference type="ARBA" id="ARBA00022840"/>
    </source>
</evidence>
<dbReference type="InterPro" id="IPR027417">
    <property type="entry name" value="P-loop_NTPase"/>
</dbReference>
<dbReference type="PANTHER" id="PTHR36766">
    <property type="entry name" value="PLANT BROAD-SPECTRUM MILDEW RESISTANCE PROTEIN RPW8"/>
    <property type="match status" value="1"/>
</dbReference>
<feature type="domain" description="NB-ARC" evidence="7">
    <location>
        <begin position="173"/>
        <end position="347"/>
    </location>
</feature>
<dbReference type="Gene3D" id="1.20.5.4130">
    <property type="match status" value="1"/>
</dbReference>
<evidence type="ECO:0000256" key="1">
    <source>
        <dbReference type="ARBA" id="ARBA00022614"/>
    </source>
</evidence>
<feature type="domain" description="Disease resistance N-terminal" evidence="8">
    <location>
        <begin position="8"/>
        <end position="88"/>
    </location>
</feature>
<keyword evidence="2" id="KW-0677">Repeat</keyword>